<reference evidence="2" key="1">
    <citation type="journal article" date="2019" name="Int. J. Syst. Evol. Microbiol.">
        <title>The Global Catalogue of Microorganisms (GCM) 10K type strain sequencing project: providing services to taxonomists for standard genome sequencing and annotation.</title>
        <authorList>
            <consortium name="The Broad Institute Genomics Platform"/>
            <consortium name="The Broad Institute Genome Sequencing Center for Infectious Disease"/>
            <person name="Wu L."/>
            <person name="Ma J."/>
        </authorList>
    </citation>
    <scope>NUCLEOTIDE SEQUENCE [LARGE SCALE GENOMIC DNA]</scope>
    <source>
        <strain evidence="2">CCM 7043</strain>
    </source>
</reference>
<accession>A0ABW4F2G2</accession>
<gene>
    <name evidence="1" type="ORF">ACFSJD_27885</name>
</gene>
<proteinExistence type="predicted"/>
<evidence type="ECO:0000313" key="1">
    <source>
        <dbReference type="EMBL" id="MFD1521351.1"/>
    </source>
</evidence>
<protein>
    <submittedName>
        <fullName evidence="1">Uncharacterized protein</fullName>
    </submittedName>
</protein>
<dbReference type="Proteomes" id="UP001597114">
    <property type="component" value="Unassembled WGS sequence"/>
</dbReference>
<dbReference type="RefSeq" id="WP_344730232.1">
    <property type="nucleotide sequence ID" value="NZ_BAAAUS010000065.1"/>
</dbReference>
<keyword evidence="2" id="KW-1185">Reference proteome</keyword>
<evidence type="ECO:0000313" key="2">
    <source>
        <dbReference type="Proteomes" id="UP001597114"/>
    </source>
</evidence>
<name>A0ABW4F2G2_9PSEU</name>
<organism evidence="1 2">
    <name type="scientific">Pseudonocardia yunnanensis</name>
    <dbReference type="NCBI Taxonomy" id="58107"/>
    <lineage>
        <taxon>Bacteria</taxon>
        <taxon>Bacillati</taxon>
        <taxon>Actinomycetota</taxon>
        <taxon>Actinomycetes</taxon>
        <taxon>Pseudonocardiales</taxon>
        <taxon>Pseudonocardiaceae</taxon>
        <taxon>Pseudonocardia</taxon>
    </lineage>
</organism>
<sequence length="41" mass="4658">MMFAPVKIFASMIELTVKLQQETRTAMIKTATTGVRELTRN</sequence>
<dbReference type="EMBL" id="JBHUCO010000033">
    <property type="protein sequence ID" value="MFD1521351.1"/>
    <property type="molecule type" value="Genomic_DNA"/>
</dbReference>
<comment type="caution">
    <text evidence="1">The sequence shown here is derived from an EMBL/GenBank/DDBJ whole genome shotgun (WGS) entry which is preliminary data.</text>
</comment>